<organism evidence="1 2">
    <name type="scientific">Russula earlei</name>
    <dbReference type="NCBI Taxonomy" id="71964"/>
    <lineage>
        <taxon>Eukaryota</taxon>
        <taxon>Fungi</taxon>
        <taxon>Dikarya</taxon>
        <taxon>Basidiomycota</taxon>
        <taxon>Agaricomycotina</taxon>
        <taxon>Agaricomycetes</taxon>
        <taxon>Russulales</taxon>
        <taxon>Russulaceae</taxon>
        <taxon>Russula</taxon>
    </lineage>
</organism>
<proteinExistence type="predicted"/>
<dbReference type="EMBL" id="JAGFNK010000147">
    <property type="protein sequence ID" value="KAI9464825.1"/>
    <property type="molecule type" value="Genomic_DNA"/>
</dbReference>
<dbReference type="Proteomes" id="UP001207468">
    <property type="component" value="Unassembled WGS sequence"/>
</dbReference>
<reference evidence="1" key="1">
    <citation type="submission" date="2021-03" db="EMBL/GenBank/DDBJ databases">
        <title>Evolutionary priming and transition to the ectomycorrhizal habit in an iconic lineage of mushroom-forming fungi: is preadaptation a requirement?</title>
        <authorList>
            <consortium name="DOE Joint Genome Institute"/>
            <person name="Looney B.P."/>
            <person name="Miyauchi S."/>
            <person name="Morin E."/>
            <person name="Drula E."/>
            <person name="Courty P.E."/>
            <person name="Chicoki N."/>
            <person name="Fauchery L."/>
            <person name="Kohler A."/>
            <person name="Kuo A."/>
            <person name="LaButti K."/>
            <person name="Pangilinan J."/>
            <person name="Lipzen A."/>
            <person name="Riley R."/>
            <person name="Andreopoulos W."/>
            <person name="He G."/>
            <person name="Johnson J."/>
            <person name="Barry K.W."/>
            <person name="Grigoriev I.V."/>
            <person name="Nagy L."/>
            <person name="Hibbett D."/>
            <person name="Henrissat B."/>
            <person name="Matheny P.B."/>
            <person name="Labbe J."/>
            <person name="Martin A.F."/>
        </authorList>
    </citation>
    <scope>NUCLEOTIDE SEQUENCE</scope>
    <source>
        <strain evidence="1">BPL698</strain>
    </source>
</reference>
<keyword evidence="2" id="KW-1185">Reference proteome</keyword>
<sequence length="328" mass="35354">MPFLHHERMCSRRPLAIFNGHNGGMSNPDDLDLVANQEPRPGEASLHRYVVRLQKPFPRRRRERCTDGRSGTQGGHRLECRPRLSSEVMKSEKVEFVTARYVEVKPLSDKESLVRRTKGKVPASAASAGRGTWVAVVSGMKESIPAPSRQYCRMPNGAFIRAASGTDVKGYISNAMRKGSKGLGHTFVLRAGMMGKPPIIIARKRPNVPVALVPTESARDLIPHSHASEGEKELGPQGGGAARRQRRAHGIPTGNGKGRREAPGGTVEHAVDDSGSGTTATGTTDSPHVRIHVGGRDDETETGGGAWSLSAHMGTRQRQAGPTTGNRH</sequence>
<gene>
    <name evidence="1" type="ORF">F5148DRAFT_1150122</name>
</gene>
<evidence type="ECO:0000313" key="1">
    <source>
        <dbReference type="EMBL" id="KAI9464825.1"/>
    </source>
</evidence>
<name>A0ACC0U5J9_9AGAM</name>
<accession>A0ACC0U5J9</accession>
<comment type="caution">
    <text evidence="1">The sequence shown here is derived from an EMBL/GenBank/DDBJ whole genome shotgun (WGS) entry which is preliminary data.</text>
</comment>
<evidence type="ECO:0000313" key="2">
    <source>
        <dbReference type="Proteomes" id="UP001207468"/>
    </source>
</evidence>
<protein>
    <submittedName>
        <fullName evidence="1">Uncharacterized protein</fullName>
    </submittedName>
</protein>